<dbReference type="Pfam" id="PF01214">
    <property type="entry name" value="CK_II_beta"/>
    <property type="match status" value="1"/>
</dbReference>
<comment type="subunit">
    <text evidence="2">Tetramer of two alpha and two beta subunits.</text>
</comment>
<evidence type="ECO:0000256" key="3">
    <source>
        <dbReference type="SAM" id="MobiDB-lite"/>
    </source>
</evidence>
<dbReference type="InterPro" id="IPR000704">
    <property type="entry name" value="Casein_kinase_II_reg-sub"/>
</dbReference>
<keyword evidence="5" id="KW-1185">Reference proteome</keyword>
<dbReference type="Ensembl" id="ENSAOWT00000009231.1">
    <property type="protein sequence ID" value="ENSAOWP00000008158.1"/>
    <property type="gene ID" value="ENSAOWG00000005591.1"/>
</dbReference>
<dbReference type="InterPro" id="IPR035991">
    <property type="entry name" value="Casein_kinase_II_beta-like"/>
</dbReference>
<dbReference type="GO" id="GO:0019887">
    <property type="term" value="F:protein kinase regulator activity"/>
    <property type="evidence" value="ECO:0007669"/>
    <property type="project" value="InterPro"/>
</dbReference>
<dbReference type="PANTHER" id="PTHR11740">
    <property type="entry name" value="CASEIN KINASE II SUBUNIT BETA"/>
    <property type="match status" value="1"/>
</dbReference>
<evidence type="ECO:0000313" key="5">
    <source>
        <dbReference type="Proteomes" id="UP000694424"/>
    </source>
</evidence>
<sequence>MWGRALAGGRPREGGLGRAPALGGGRGAGPYRRARPRDVDKHEGGAMGQIQAPSRGRWGRSRPPGDGADPRGEQPHIGASRPPPAPQLTIETAEQSARPPRSGAHAHHWGTGRGGESVRMRVPPPRLSDIPGEAMVKLYCPKCMDVYTPKSSRHHHTDGAYFGTGFPHMLFMVHPEYRPKRPANQFVPRLYGFKIHPMAYQLQLQAASNFKSPVKTIR</sequence>
<feature type="compositionally biased region" description="Low complexity" evidence="3">
    <location>
        <begin position="53"/>
        <end position="67"/>
    </location>
</feature>
<protein>
    <recommendedName>
        <fullName evidence="2">Casein kinase II subunit beta</fullName>
        <shortName evidence="2">CK II beta</shortName>
    </recommendedName>
</protein>
<name>A0A8B9S5E6_APTOW</name>
<dbReference type="SMART" id="SM01085">
    <property type="entry name" value="CK_II_beta"/>
    <property type="match status" value="1"/>
</dbReference>
<dbReference type="Proteomes" id="UP000694424">
    <property type="component" value="Unplaced"/>
</dbReference>
<dbReference type="GO" id="GO:0005737">
    <property type="term" value="C:cytoplasm"/>
    <property type="evidence" value="ECO:0007669"/>
    <property type="project" value="TreeGrafter"/>
</dbReference>
<dbReference type="AlphaFoldDB" id="A0A8B9S5E6"/>
<comment type="function">
    <text evidence="2">Regulatory subunit of casein kinase II/CK2. As part of the kinase complex regulates the basal catalytic activity of the alpha subunit a constitutively active serine/threonine-protein kinase that phosphorylates a large number of substrates containing acidic residues C-terminal to the phosphorylated serine or threonine. Participates in Wnt signaling.</text>
</comment>
<comment type="similarity">
    <text evidence="1 2">Belongs to the casein kinase 2 subunit beta family.</text>
</comment>
<feature type="compositionally biased region" description="Gly residues" evidence="3">
    <location>
        <begin position="16"/>
        <end position="28"/>
    </location>
</feature>
<dbReference type="SUPFAM" id="SSF57798">
    <property type="entry name" value="Casein kinase II beta subunit"/>
    <property type="match status" value="1"/>
</dbReference>
<dbReference type="Gene3D" id="2.20.25.20">
    <property type="match status" value="1"/>
</dbReference>
<evidence type="ECO:0000256" key="1">
    <source>
        <dbReference type="ARBA" id="ARBA00006941"/>
    </source>
</evidence>
<dbReference type="PANTHER" id="PTHR11740:SF0">
    <property type="entry name" value="CASEIN KINASE II SUBUNIT BETA"/>
    <property type="match status" value="1"/>
</dbReference>
<evidence type="ECO:0000313" key="4">
    <source>
        <dbReference type="Ensembl" id="ENSAOWP00000008158.1"/>
    </source>
</evidence>
<accession>A0A8B9S5E6</accession>
<reference evidence="4" key="1">
    <citation type="submission" date="2025-08" db="UniProtKB">
        <authorList>
            <consortium name="Ensembl"/>
        </authorList>
    </citation>
    <scope>IDENTIFICATION</scope>
</reference>
<dbReference type="GO" id="GO:0005956">
    <property type="term" value="C:protein kinase CK2 complex"/>
    <property type="evidence" value="ECO:0007669"/>
    <property type="project" value="UniProtKB-UniRule"/>
</dbReference>
<organism evidence="4 5">
    <name type="scientific">Apteryx owenii</name>
    <name type="common">Little spotted kiwi</name>
    <dbReference type="NCBI Taxonomy" id="8824"/>
    <lineage>
        <taxon>Eukaryota</taxon>
        <taxon>Metazoa</taxon>
        <taxon>Chordata</taxon>
        <taxon>Craniata</taxon>
        <taxon>Vertebrata</taxon>
        <taxon>Euteleostomi</taxon>
        <taxon>Archelosauria</taxon>
        <taxon>Archosauria</taxon>
        <taxon>Dinosauria</taxon>
        <taxon>Saurischia</taxon>
        <taxon>Theropoda</taxon>
        <taxon>Coelurosauria</taxon>
        <taxon>Aves</taxon>
        <taxon>Palaeognathae</taxon>
        <taxon>Apterygiformes</taxon>
        <taxon>Apterygidae</taxon>
        <taxon>Apteryx</taxon>
    </lineage>
</organism>
<feature type="region of interest" description="Disordered" evidence="3">
    <location>
        <begin position="1"/>
        <end position="126"/>
    </location>
</feature>
<dbReference type="PRINTS" id="PR00472">
    <property type="entry name" value="CASNKINASEII"/>
</dbReference>
<proteinExistence type="inferred from homology"/>
<reference evidence="4" key="2">
    <citation type="submission" date="2025-09" db="UniProtKB">
        <authorList>
            <consortium name="Ensembl"/>
        </authorList>
    </citation>
    <scope>IDENTIFICATION</scope>
</reference>
<evidence type="ECO:0000256" key="2">
    <source>
        <dbReference type="RuleBase" id="RU361268"/>
    </source>
</evidence>
<dbReference type="FunFam" id="2.20.25.20:FF:000002">
    <property type="entry name" value="Casein kinase II subunit beta"/>
    <property type="match status" value="1"/>
</dbReference>